<reference evidence="2 3" key="2">
    <citation type="journal article" date="2022" name="Int. J. Syst. Evol. Microbiol.">
        <title>Strains of Bradyrhizobium barranii sp. nov. associated with legumes native to Canada are symbionts of soybeans and belong to different subspecies (subsp. barranii subsp. nov. and subsp. apii subsp. nov.) and symbiovars (sv. glycinearum and sv. septentrionale).</title>
        <authorList>
            <person name="Bromfield E.S.P."/>
            <person name="Cloutier S."/>
            <person name="Wasai-Hara S."/>
            <person name="Minamisawa K."/>
        </authorList>
    </citation>
    <scope>NUCLEOTIDE SEQUENCE [LARGE SCALE GENOMIC DNA]</scope>
    <source>
        <strain evidence="2 3">144S4</strain>
    </source>
</reference>
<dbReference type="RefSeq" id="WP_208087217.1">
    <property type="nucleotide sequence ID" value="NZ_CP086136.1"/>
</dbReference>
<dbReference type="KEGG" id="bban:J4G43_030325"/>
<gene>
    <name evidence="2" type="ORF">J4G43_030325</name>
    <name evidence="1" type="ORF">J4G43_32300</name>
</gene>
<protein>
    <submittedName>
        <fullName evidence="1">Uncharacterized protein</fullName>
    </submittedName>
</protein>
<evidence type="ECO:0000313" key="1">
    <source>
        <dbReference type="EMBL" id="MBO1865414.1"/>
    </source>
</evidence>
<name>A0A939MDJ0_9BRAD</name>
<evidence type="ECO:0000313" key="3">
    <source>
        <dbReference type="Proteomes" id="UP000664702"/>
    </source>
</evidence>
<reference evidence="1" key="1">
    <citation type="submission" date="2021-03" db="EMBL/GenBank/DDBJ databases">
        <title>Whole Genome Sequence of Bradyrhizobium sp. Strain 144S4.</title>
        <authorList>
            <person name="Bromfield E.S.P."/>
            <person name="Cloutier S."/>
        </authorList>
    </citation>
    <scope>NUCLEOTIDE SEQUENCE [LARGE SCALE GENOMIC DNA]</scope>
    <source>
        <strain evidence="1">144S4</strain>
    </source>
</reference>
<evidence type="ECO:0000313" key="2">
    <source>
        <dbReference type="EMBL" id="UEM09037.1"/>
    </source>
</evidence>
<dbReference type="EMBL" id="JAGEMI010000001">
    <property type="protein sequence ID" value="MBO1865414.1"/>
    <property type="molecule type" value="Genomic_DNA"/>
</dbReference>
<organism evidence="1">
    <name type="scientific">Bradyrhizobium barranii subsp. barranii</name>
    <dbReference type="NCBI Taxonomy" id="2823807"/>
    <lineage>
        <taxon>Bacteria</taxon>
        <taxon>Pseudomonadati</taxon>
        <taxon>Pseudomonadota</taxon>
        <taxon>Alphaproteobacteria</taxon>
        <taxon>Hyphomicrobiales</taxon>
        <taxon>Nitrobacteraceae</taxon>
        <taxon>Bradyrhizobium</taxon>
        <taxon>Bradyrhizobium barranii</taxon>
    </lineage>
</organism>
<dbReference type="AlphaFoldDB" id="A0A939MDJ0"/>
<dbReference type="InterPro" id="IPR029063">
    <property type="entry name" value="SAM-dependent_MTases_sf"/>
</dbReference>
<proteinExistence type="predicted"/>
<dbReference type="SUPFAM" id="SSF53335">
    <property type="entry name" value="S-adenosyl-L-methionine-dependent methyltransferases"/>
    <property type="match status" value="1"/>
</dbReference>
<accession>A0A939MDJ0</accession>
<dbReference type="EMBL" id="CP086136">
    <property type="protein sequence ID" value="UEM09037.1"/>
    <property type="molecule type" value="Genomic_DNA"/>
</dbReference>
<dbReference type="Proteomes" id="UP000664702">
    <property type="component" value="Chromosome"/>
</dbReference>
<sequence length="360" mass="40147">MTLLAAYDRVRTMLAEASQVSEVLEIREQLEHVRLHARQIRDRELLADATVFQMRSERRLGEILDALQLAGLVASGGGRRKKDDTQRATLDEIGVTKDLSSKAQKAAGLDLVAFDALCQAVRDKIKGGRAILVDPIDDKGVIHGARSIMSGRVEPDDSLDYFPTAPCATRALVEIVFKHLKVSVSNATAREPACGEGHIAEVLTEYFAQVFASDVFDYGYGDVADFLDEHTSQTADWFITNPPFDEKAEAFLTRMLALARVGVAMFVRLQWLEGEGRYERIFDPDMTPPTLIAFFSERIALCKGRWDPEGGTATAYIWLVWIKGHKPQAPFWIPPIVVDELTKSDDAARFTQHPVMRRVA</sequence>